<dbReference type="GO" id="GO:0046655">
    <property type="term" value="P:folic acid metabolic process"/>
    <property type="evidence" value="ECO:0007669"/>
    <property type="project" value="TreeGrafter"/>
</dbReference>
<dbReference type="PANTHER" id="PTHR48069:SF3">
    <property type="entry name" value="DIHYDROFOLATE REDUCTASE"/>
    <property type="match status" value="1"/>
</dbReference>
<dbReference type="eggNOG" id="COG0262">
    <property type="taxonomic scope" value="Bacteria"/>
</dbReference>
<dbReference type="Proteomes" id="UP000005835">
    <property type="component" value="Unassembled WGS sequence"/>
</dbReference>
<dbReference type="OrthoDB" id="9804315at2"/>
<gene>
    <name evidence="10" type="ORF">HMPREF9465_00177</name>
</gene>
<keyword evidence="6 8" id="KW-0560">Oxidoreductase</keyword>
<dbReference type="CDD" id="cd00209">
    <property type="entry name" value="DHFR"/>
    <property type="match status" value="1"/>
</dbReference>
<dbReference type="InterPro" id="IPR024072">
    <property type="entry name" value="DHFR-like_dom_sf"/>
</dbReference>
<dbReference type="Gene3D" id="3.40.430.10">
    <property type="entry name" value="Dihydrofolate Reductase, subunit A"/>
    <property type="match status" value="1"/>
</dbReference>
<dbReference type="GO" id="GO:0046452">
    <property type="term" value="P:dihydrofolate metabolic process"/>
    <property type="evidence" value="ECO:0007669"/>
    <property type="project" value="TreeGrafter"/>
</dbReference>
<evidence type="ECO:0000256" key="2">
    <source>
        <dbReference type="ARBA" id="ARBA00009539"/>
    </source>
</evidence>
<dbReference type="GO" id="GO:0004146">
    <property type="term" value="F:dihydrofolate reductase activity"/>
    <property type="evidence" value="ECO:0007669"/>
    <property type="project" value="UniProtKB-EC"/>
</dbReference>
<comment type="pathway">
    <text evidence="1 8">Cofactor biosynthesis; tetrahydrofolate biosynthesis; 5,6,7,8-tetrahydrofolate from 7,8-dihydrofolate: step 1/1.</text>
</comment>
<comment type="similarity">
    <text evidence="2 8">Belongs to the dihydrofolate reductase family.</text>
</comment>
<dbReference type="PATRIC" id="fig|742823.3.peg.177"/>
<evidence type="ECO:0000313" key="10">
    <source>
        <dbReference type="EMBL" id="EKB32162.1"/>
    </source>
</evidence>
<evidence type="ECO:0000256" key="7">
    <source>
        <dbReference type="ARBA" id="ARBA00025067"/>
    </source>
</evidence>
<dbReference type="RefSeq" id="WP_005433217.1">
    <property type="nucleotide sequence ID" value="NZ_JH815513.1"/>
</dbReference>
<organism evidence="10 11">
    <name type="scientific">Sutterella wadsworthensis 2_1_59BFAA</name>
    <dbReference type="NCBI Taxonomy" id="742823"/>
    <lineage>
        <taxon>Bacteria</taxon>
        <taxon>Pseudomonadati</taxon>
        <taxon>Pseudomonadota</taxon>
        <taxon>Betaproteobacteria</taxon>
        <taxon>Burkholderiales</taxon>
        <taxon>Sutterellaceae</taxon>
        <taxon>Sutterella</taxon>
    </lineage>
</organism>
<reference evidence="10 11" key="1">
    <citation type="submission" date="2012-05" db="EMBL/GenBank/DDBJ databases">
        <title>The Genome Sequence of Sutterella wadsworthensis 2_1_59BFAA.</title>
        <authorList>
            <consortium name="The Broad Institute Genome Sequencing Platform"/>
            <person name="Earl A."/>
            <person name="Ward D."/>
            <person name="Feldgarden M."/>
            <person name="Gevers D."/>
            <person name="Daigneault M."/>
            <person name="Strauss J."/>
            <person name="Allen-Vercoe E."/>
            <person name="Walker B."/>
            <person name="Young S.K."/>
            <person name="Zeng Q."/>
            <person name="Gargeya S."/>
            <person name="Fitzgerald M."/>
            <person name="Haas B."/>
            <person name="Abouelleil A."/>
            <person name="Alvarado L."/>
            <person name="Arachchi H.M."/>
            <person name="Berlin A.M."/>
            <person name="Chapman S.B."/>
            <person name="Goldberg J."/>
            <person name="Griggs A."/>
            <person name="Gujja S."/>
            <person name="Hansen M."/>
            <person name="Howarth C."/>
            <person name="Imamovic A."/>
            <person name="Larimer J."/>
            <person name="McCowen C."/>
            <person name="Montmayeur A."/>
            <person name="Murphy C."/>
            <person name="Neiman D."/>
            <person name="Pearson M."/>
            <person name="Priest M."/>
            <person name="Roberts A."/>
            <person name="Saif S."/>
            <person name="Shea T."/>
            <person name="Sisk P."/>
            <person name="Sykes S."/>
            <person name="Wortman J."/>
            <person name="Nusbaum C."/>
            <person name="Birren B."/>
        </authorList>
    </citation>
    <scope>NUCLEOTIDE SEQUENCE [LARGE SCALE GENOMIC DNA]</scope>
    <source>
        <strain evidence="10 11">2_1_59BFAA</strain>
    </source>
</reference>
<name>K1JWW7_9BURK</name>
<comment type="function">
    <text evidence="7 8">Key enzyme in folate metabolism. Catalyzes an essential reaction for de novo glycine and purine synthesis, and for DNA precursor synthesis.</text>
</comment>
<dbReference type="FunFam" id="3.40.430.10:FF:000001">
    <property type="entry name" value="Dihydrofolate reductase"/>
    <property type="match status" value="1"/>
</dbReference>
<keyword evidence="4 8" id="KW-0554">One-carbon metabolism</keyword>
<dbReference type="PANTHER" id="PTHR48069">
    <property type="entry name" value="DIHYDROFOLATE REDUCTASE"/>
    <property type="match status" value="1"/>
</dbReference>
<dbReference type="InterPro" id="IPR001796">
    <property type="entry name" value="DHFR_dom"/>
</dbReference>
<dbReference type="GO" id="GO:0006730">
    <property type="term" value="P:one-carbon metabolic process"/>
    <property type="evidence" value="ECO:0007669"/>
    <property type="project" value="UniProtKB-KW"/>
</dbReference>
<keyword evidence="5 8" id="KW-0521">NADP</keyword>
<dbReference type="GO" id="GO:0046654">
    <property type="term" value="P:tetrahydrofolate biosynthetic process"/>
    <property type="evidence" value="ECO:0007669"/>
    <property type="project" value="UniProtKB-UniPathway"/>
</dbReference>
<accession>K1JWW7</accession>
<evidence type="ECO:0000256" key="6">
    <source>
        <dbReference type="ARBA" id="ARBA00023002"/>
    </source>
</evidence>
<dbReference type="InterPro" id="IPR012259">
    <property type="entry name" value="DHFR"/>
</dbReference>
<evidence type="ECO:0000256" key="3">
    <source>
        <dbReference type="ARBA" id="ARBA00012856"/>
    </source>
</evidence>
<dbReference type="EC" id="1.5.1.3" evidence="3 8"/>
<dbReference type="SUPFAM" id="SSF53597">
    <property type="entry name" value="Dihydrofolate reductase-like"/>
    <property type="match status" value="1"/>
</dbReference>
<keyword evidence="11" id="KW-1185">Reference proteome</keyword>
<dbReference type="GO" id="GO:0005829">
    <property type="term" value="C:cytosol"/>
    <property type="evidence" value="ECO:0007669"/>
    <property type="project" value="TreeGrafter"/>
</dbReference>
<dbReference type="PIRSF" id="PIRSF000194">
    <property type="entry name" value="DHFR"/>
    <property type="match status" value="1"/>
</dbReference>
<dbReference type="AlphaFoldDB" id="K1JWW7"/>
<comment type="caution">
    <text evidence="10">The sequence shown here is derived from an EMBL/GenBank/DDBJ whole genome shotgun (WGS) entry which is preliminary data.</text>
</comment>
<evidence type="ECO:0000256" key="4">
    <source>
        <dbReference type="ARBA" id="ARBA00022563"/>
    </source>
</evidence>
<dbReference type="UniPathway" id="UPA00077">
    <property type="reaction ID" value="UER00158"/>
</dbReference>
<evidence type="ECO:0000256" key="8">
    <source>
        <dbReference type="PIRNR" id="PIRNR000194"/>
    </source>
</evidence>
<dbReference type="STRING" id="742823.HMPREF9465_00177"/>
<dbReference type="Pfam" id="PF00186">
    <property type="entry name" value="DHFR_1"/>
    <property type="match status" value="1"/>
</dbReference>
<evidence type="ECO:0000256" key="5">
    <source>
        <dbReference type="ARBA" id="ARBA00022857"/>
    </source>
</evidence>
<dbReference type="EMBL" id="ADMG01000007">
    <property type="protein sequence ID" value="EKB32162.1"/>
    <property type="molecule type" value="Genomic_DNA"/>
</dbReference>
<dbReference type="PRINTS" id="PR00070">
    <property type="entry name" value="DHFR"/>
</dbReference>
<dbReference type="PROSITE" id="PS51330">
    <property type="entry name" value="DHFR_2"/>
    <property type="match status" value="1"/>
</dbReference>
<comment type="catalytic activity">
    <reaction evidence="8">
        <text>(6S)-5,6,7,8-tetrahydrofolate + NADP(+) = 7,8-dihydrofolate + NADPH + H(+)</text>
        <dbReference type="Rhea" id="RHEA:15009"/>
        <dbReference type="ChEBI" id="CHEBI:15378"/>
        <dbReference type="ChEBI" id="CHEBI:57451"/>
        <dbReference type="ChEBI" id="CHEBI:57453"/>
        <dbReference type="ChEBI" id="CHEBI:57783"/>
        <dbReference type="ChEBI" id="CHEBI:58349"/>
        <dbReference type="EC" id="1.5.1.3"/>
    </reaction>
</comment>
<dbReference type="HOGENOM" id="CLU_043966_5_1_4"/>
<evidence type="ECO:0000259" key="9">
    <source>
        <dbReference type="PROSITE" id="PS51330"/>
    </source>
</evidence>
<protein>
    <recommendedName>
        <fullName evidence="3 8">Dihydrofolate reductase</fullName>
        <ecNumber evidence="3 8">1.5.1.3</ecNumber>
    </recommendedName>
</protein>
<feature type="domain" description="DHFR" evidence="9">
    <location>
        <begin position="2"/>
        <end position="160"/>
    </location>
</feature>
<proteinExistence type="inferred from homology"/>
<dbReference type="GO" id="GO:0070401">
    <property type="term" value="F:NADP+ binding"/>
    <property type="evidence" value="ECO:0007669"/>
    <property type="project" value="UniProtKB-ARBA"/>
</dbReference>
<evidence type="ECO:0000256" key="1">
    <source>
        <dbReference type="ARBA" id="ARBA00004903"/>
    </source>
</evidence>
<sequence>MKIALIVAAARNGVIGSGNKMLWRVPEDFAHFKRTTMGHPIVMGRKTWESIGRPLPGRRNVVVTRNADYRAEGAEVVPSLEEAFRTLADTDTVFVIGGGEIYRQALPSADVVWLTKIDADFEGDTTFPELPESEWTTEVLEMLEPTESRSFEVTFCRCERRA</sequence>
<evidence type="ECO:0000313" key="11">
    <source>
        <dbReference type="Proteomes" id="UP000005835"/>
    </source>
</evidence>